<evidence type="ECO:0000313" key="1">
    <source>
        <dbReference type="EMBL" id="ADB04110.1"/>
    </source>
</evidence>
<protein>
    <submittedName>
        <fullName evidence="1">Uncharacterized protein</fullName>
    </submittedName>
</protein>
<name>D2XAY3_GBMV</name>
<proteinExistence type="predicted"/>
<dbReference type="GeneID" id="8746580"/>
<organism evidence="1 2">
    <name type="scientific">Marseillevirus marseillevirus</name>
    <name type="common">GBM</name>
    <dbReference type="NCBI Taxonomy" id="694581"/>
    <lineage>
        <taxon>Viruses</taxon>
        <taxon>Varidnaviria</taxon>
        <taxon>Bamfordvirae</taxon>
        <taxon>Nucleocytoviricota</taxon>
        <taxon>Megaviricetes</taxon>
        <taxon>Pimascovirales</taxon>
        <taxon>Pimascovirales incertae sedis</taxon>
        <taxon>Marseilleviridae</taxon>
        <taxon>Marseillevirus</taxon>
        <taxon>Marseillevirus massiliense</taxon>
    </lineage>
</organism>
<gene>
    <name evidence="1" type="ORF">MAR_ORF343</name>
</gene>
<sequence length="193" mass="22717">MQQLDEIVIEQRDGVVHFFCIFCSKERKLREKTFQRKPFCASCAIRTIGYETVRESYDFLESEYENAREKLLEEGLTLLETKQTFATARKSLCFCECGKKHRALPSDFERAGYTPCPLKRSRRGQNATKEDKIRELFRSRGCEYIGPYINNKTLTKYLCFCGKEREVKVHAIKENWKGCRECSYKARAEAMRK</sequence>
<dbReference type="KEGG" id="vg:8746580"/>
<dbReference type="OrthoDB" id="15323at10239"/>
<keyword evidence="2" id="KW-1185">Reference proteome</keyword>
<evidence type="ECO:0000313" key="2">
    <source>
        <dbReference type="Proteomes" id="UP000029780"/>
    </source>
</evidence>
<dbReference type="EMBL" id="GU071086">
    <property type="protein sequence ID" value="ADB04110.1"/>
    <property type="molecule type" value="Genomic_DNA"/>
</dbReference>
<reference evidence="1 2" key="1">
    <citation type="journal article" date="2009" name="Proc. Natl. Acad. Sci. U.S.A.">
        <title>Giant Marseillevirus highlights the role of amoebae as a melting pot in emergence of chimeric microorganisms.</title>
        <authorList>
            <person name="Boyer M."/>
            <person name="Yutin N."/>
            <person name="Pagnier I."/>
            <person name="Barrassi L."/>
            <person name="Fournous G."/>
            <person name="Espinosa L."/>
            <person name="Robert C."/>
            <person name="Azza S."/>
            <person name="Sun S."/>
            <person name="Rossmann M.G."/>
            <person name="Suzan-Monti M."/>
            <person name="La Scola B."/>
            <person name="Koonin E.V."/>
            <person name="Raoult D."/>
        </authorList>
    </citation>
    <scope>NUCLEOTIDE SEQUENCE [LARGE SCALE GENOMIC DNA]</scope>
    <source>
        <strain evidence="1 2">T19</strain>
    </source>
</reference>
<accession>D2XAY3</accession>
<dbReference type="Proteomes" id="UP000029780">
    <property type="component" value="Segment"/>
</dbReference>
<dbReference type="RefSeq" id="YP_003407072.1">
    <property type="nucleotide sequence ID" value="NC_013756.1"/>
</dbReference>
<organismHost>
    <name type="scientific">Acanthamoeba</name>
    <dbReference type="NCBI Taxonomy" id="5754"/>
</organismHost>